<proteinExistence type="predicted"/>
<dbReference type="AlphaFoldDB" id="A0A6J7B624"/>
<sequence>MREALHHWAISRLGATGDFDVLPLIGSKELVAWLPTFLEAKTVLIPDIAYPTYKVGAILAGAQALAVDISPADWPKADFAWVNSPSNPTGRVHTEEELRAVIQWSRANNALIVSDECYLEFAHTAAPTSIMSHTGGENTNILAVHSLSKRSNMAGYRAAFVVGDTQVIARLREVRKHAGMIVPLPVQQAMIAALSDDEHVVQQRTRYNSRREILSPALEALGFQIEESRAGLYIWCTRDESDWDSVSFLANCGVLVTPGSFYGEKGARYIRVALTATDEDISSACERLMALKEKS</sequence>
<dbReference type="PANTHER" id="PTHR42832:SF3">
    <property type="entry name" value="L-GLUTAMINE--4-(METHYLSULFANYL)-2-OXOBUTANOATE AMINOTRANSFERASE"/>
    <property type="match status" value="1"/>
</dbReference>
<evidence type="ECO:0000313" key="6">
    <source>
        <dbReference type="EMBL" id="CAB4827696.1"/>
    </source>
</evidence>
<evidence type="ECO:0000256" key="3">
    <source>
        <dbReference type="ARBA" id="ARBA00022679"/>
    </source>
</evidence>
<dbReference type="EMBL" id="CAFBRB010000020">
    <property type="protein sequence ID" value="CAB5072452.1"/>
    <property type="molecule type" value="Genomic_DNA"/>
</dbReference>
<dbReference type="EMBL" id="CAFABI010000056">
    <property type="protein sequence ID" value="CAB4827696.1"/>
    <property type="molecule type" value="Genomic_DNA"/>
</dbReference>
<organism evidence="7">
    <name type="scientific">freshwater metagenome</name>
    <dbReference type="NCBI Taxonomy" id="449393"/>
    <lineage>
        <taxon>unclassified sequences</taxon>
        <taxon>metagenomes</taxon>
        <taxon>ecological metagenomes</taxon>
    </lineage>
</organism>
<dbReference type="Pfam" id="PF00155">
    <property type="entry name" value="Aminotran_1_2"/>
    <property type="match status" value="1"/>
</dbReference>
<keyword evidence="3" id="KW-0808">Transferase</keyword>
<name>A0A6J7B624_9ZZZZ</name>
<dbReference type="GO" id="GO:0008483">
    <property type="term" value="F:transaminase activity"/>
    <property type="evidence" value="ECO:0007669"/>
    <property type="project" value="UniProtKB-KW"/>
</dbReference>
<evidence type="ECO:0000259" key="4">
    <source>
        <dbReference type="Pfam" id="PF00155"/>
    </source>
</evidence>
<reference evidence="7" key="1">
    <citation type="submission" date="2020-05" db="EMBL/GenBank/DDBJ databases">
        <authorList>
            <person name="Chiriac C."/>
            <person name="Salcher M."/>
            <person name="Ghai R."/>
            <person name="Kavagutti S V."/>
        </authorList>
    </citation>
    <scope>NUCLEOTIDE SEQUENCE</scope>
</reference>
<dbReference type="EMBL" id="CAEZZR010000044">
    <property type="protein sequence ID" value="CAB4771950.1"/>
    <property type="molecule type" value="Genomic_DNA"/>
</dbReference>
<dbReference type="CDD" id="cd00609">
    <property type="entry name" value="AAT_like"/>
    <property type="match status" value="1"/>
</dbReference>
<evidence type="ECO:0000313" key="9">
    <source>
        <dbReference type="EMBL" id="CAB5072452.1"/>
    </source>
</evidence>
<dbReference type="InterPro" id="IPR015422">
    <property type="entry name" value="PyrdxlP-dep_Trfase_small"/>
</dbReference>
<dbReference type="EMBL" id="CAFBOJ010000070">
    <property type="protein sequence ID" value="CAB4980933.1"/>
    <property type="molecule type" value="Genomic_DNA"/>
</dbReference>
<dbReference type="InterPro" id="IPR019880">
    <property type="entry name" value="OxyQ"/>
</dbReference>
<comment type="cofactor">
    <cofactor evidence="1">
        <name>pyridoxal 5'-phosphate</name>
        <dbReference type="ChEBI" id="CHEBI:597326"/>
    </cofactor>
</comment>
<keyword evidence="2" id="KW-0032">Aminotransferase</keyword>
<dbReference type="InterPro" id="IPR050881">
    <property type="entry name" value="LL-DAP_aminotransferase"/>
</dbReference>
<evidence type="ECO:0000256" key="1">
    <source>
        <dbReference type="ARBA" id="ARBA00001933"/>
    </source>
</evidence>
<dbReference type="InterPro" id="IPR004839">
    <property type="entry name" value="Aminotransferase_I/II_large"/>
</dbReference>
<dbReference type="InterPro" id="IPR015421">
    <property type="entry name" value="PyrdxlP-dep_Trfase_major"/>
</dbReference>
<dbReference type="InterPro" id="IPR015424">
    <property type="entry name" value="PyrdxlP-dep_Trfase"/>
</dbReference>
<dbReference type="NCBIfam" id="TIGR03539">
    <property type="entry name" value="DapC_actino"/>
    <property type="match status" value="1"/>
</dbReference>
<feature type="domain" description="Aminotransferase class I/classII large" evidence="4">
    <location>
        <begin position="21"/>
        <end position="288"/>
    </location>
</feature>
<dbReference type="PANTHER" id="PTHR42832">
    <property type="entry name" value="AMINO ACID AMINOTRANSFERASE"/>
    <property type="match status" value="1"/>
</dbReference>
<dbReference type="InterPro" id="IPR004838">
    <property type="entry name" value="NHTrfase_class1_PyrdxlP-BS"/>
</dbReference>
<dbReference type="GO" id="GO:0030170">
    <property type="term" value="F:pyridoxal phosphate binding"/>
    <property type="evidence" value="ECO:0007669"/>
    <property type="project" value="InterPro"/>
</dbReference>
<protein>
    <submittedName>
        <fullName evidence="7">Unannotated protein</fullName>
    </submittedName>
</protein>
<evidence type="ECO:0000256" key="2">
    <source>
        <dbReference type="ARBA" id="ARBA00022576"/>
    </source>
</evidence>
<evidence type="ECO:0000313" key="5">
    <source>
        <dbReference type="EMBL" id="CAB4771950.1"/>
    </source>
</evidence>
<dbReference type="SUPFAM" id="SSF53383">
    <property type="entry name" value="PLP-dependent transferases"/>
    <property type="match status" value="1"/>
</dbReference>
<accession>A0A6J7B624</accession>
<dbReference type="EMBL" id="CAFAZX010000010">
    <property type="protein sequence ID" value="CAB4840640.1"/>
    <property type="molecule type" value="Genomic_DNA"/>
</dbReference>
<dbReference type="Gene3D" id="3.90.1150.10">
    <property type="entry name" value="Aspartate Aminotransferase, domain 1"/>
    <property type="match status" value="1"/>
</dbReference>
<gene>
    <name evidence="5" type="ORF">UFOPK2907_00602</name>
    <name evidence="6" type="ORF">UFOPK3197_00630</name>
    <name evidence="7" type="ORF">UFOPK3241_00299</name>
    <name evidence="8" type="ORF">UFOPK3937_00728</name>
    <name evidence="9" type="ORF">UFOPK4401_00318</name>
</gene>
<evidence type="ECO:0000313" key="7">
    <source>
        <dbReference type="EMBL" id="CAB4840640.1"/>
    </source>
</evidence>
<evidence type="ECO:0000313" key="8">
    <source>
        <dbReference type="EMBL" id="CAB4980933.1"/>
    </source>
</evidence>
<dbReference type="Gene3D" id="3.40.640.10">
    <property type="entry name" value="Type I PLP-dependent aspartate aminotransferase-like (Major domain)"/>
    <property type="match status" value="1"/>
</dbReference>
<dbReference type="PROSITE" id="PS00105">
    <property type="entry name" value="AA_TRANSFER_CLASS_1"/>
    <property type="match status" value="1"/>
</dbReference>